<evidence type="ECO:0000259" key="1">
    <source>
        <dbReference type="Pfam" id="PF13649"/>
    </source>
</evidence>
<evidence type="ECO:0000313" key="2">
    <source>
        <dbReference type="EMBL" id="KPI39874.1"/>
    </source>
</evidence>
<dbReference type="InterPro" id="IPR041698">
    <property type="entry name" value="Methyltransf_25"/>
</dbReference>
<dbReference type="CDD" id="cd02440">
    <property type="entry name" value="AdoMet_MTases"/>
    <property type="match status" value="1"/>
</dbReference>
<dbReference type="Pfam" id="PF13649">
    <property type="entry name" value="Methyltransf_25"/>
    <property type="match status" value="1"/>
</dbReference>
<dbReference type="AlphaFoldDB" id="A0A0N1HTJ2"/>
<comment type="caution">
    <text evidence="2">The sequence shown here is derived from an EMBL/GenBank/DDBJ whole genome shotgun (WGS) entry which is preliminary data.</text>
</comment>
<dbReference type="InterPro" id="IPR050508">
    <property type="entry name" value="Methyltransf_Superfamily"/>
</dbReference>
<dbReference type="EMBL" id="LFJN01000013">
    <property type="protein sequence ID" value="KPI39874.1"/>
    <property type="molecule type" value="Genomic_DNA"/>
</dbReference>
<feature type="domain" description="Methyltransferase" evidence="1">
    <location>
        <begin position="56"/>
        <end position="157"/>
    </location>
</feature>
<gene>
    <name evidence="2" type="ORF">AB675_11381</name>
</gene>
<dbReference type="InterPro" id="IPR029063">
    <property type="entry name" value="SAM-dependent_MTases_sf"/>
</dbReference>
<keyword evidence="3" id="KW-1185">Reference proteome</keyword>
<reference evidence="2 3" key="1">
    <citation type="submission" date="2015-06" db="EMBL/GenBank/DDBJ databases">
        <title>Draft genome of the ant-associated black yeast Phialophora attae CBS 131958.</title>
        <authorList>
            <person name="Moreno L.F."/>
            <person name="Stielow B.J."/>
            <person name="de Hoog S."/>
            <person name="Vicente V.A."/>
            <person name="Weiss V.A."/>
            <person name="de Vries M."/>
            <person name="Cruz L.M."/>
            <person name="Souza E.M."/>
        </authorList>
    </citation>
    <scope>NUCLEOTIDE SEQUENCE [LARGE SCALE GENOMIC DNA]</scope>
    <source>
        <strain evidence="2 3">CBS 131958</strain>
    </source>
</reference>
<protein>
    <recommendedName>
        <fullName evidence="1">Methyltransferase domain-containing protein</fullName>
    </recommendedName>
</protein>
<dbReference type="PANTHER" id="PTHR42912">
    <property type="entry name" value="METHYLTRANSFERASE"/>
    <property type="match status" value="1"/>
</dbReference>
<name>A0A0N1HTJ2_9EURO</name>
<evidence type="ECO:0000313" key="3">
    <source>
        <dbReference type="Proteomes" id="UP000038010"/>
    </source>
</evidence>
<proteinExistence type="predicted"/>
<dbReference type="GO" id="GO:0008168">
    <property type="term" value="F:methyltransferase activity"/>
    <property type="evidence" value="ECO:0007669"/>
    <property type="project" value="TreeGrafter"/>
</dbReference>
<accession>A0A0N1HTJ2</accession>
<sequence>MSVADTLAEESLSFWEKAATEWDTSIALEGNDYWTYLQEPMLARLCNVWWGEDRALDLATGNGLVARWLIRQGANSVIATDGSRNMLGLAENRTNQAEPGVAGNLRFEQLDLVNDAAMHTFAAKQDLFDVITVNMALMDISALQPLAKLVSRLLKPDSGRFVATLLHPIFFTSGAKRCVEIDEDEDGNRRIHRYMKAEKYLTAEARKVTLMLPKPVECGAQLMFHRPLHELFAPFFAEGLLLDALEEPNFDASFVDNSRPWASKGFLEMPKLLAFRLRKATSAKF</sequence>
<dbReference type="SUPFAM" id="SSF53335">
    <property type="entry name" value="S-adenosyl-L-methionine-dependent methyltransferases"/>
    <property type="match status" value="1"/>
</dbReference>
<dbReference type="PANTHER" id="PTHR42912:SF93">
    <property type="entry name" value="N6-ADENOSINE-METHYLTRANSFERASE TMT1A"/>
    <property type="match status" value="1"/>
</dbReference>
<organism evidence="2 3">
    <name type="scientific">Cyphellophora attinorum</name>
    <dbReference type="NCBI Taxonomy" id="1664694"/>
    <lineage>
        <taxon>Eukaryota</taxon>
        <taxon>Fungi</taxon>
        <taxon>Dikarya</taxon>
        <taxon>Ascomycota</taxon>
        <taxon>Pezizomycotina</taxon>
        <taxon>Eurotiomycetes</taxon>
        <taxon>Chaetothyriomycetidae</taxon>
        <taxon>Chaetothyriales</taxon>
        <taxon>Cyphellophoraceae</taxon>
        <taxon>Cyphellophora</taxon>
    </lineage>
</organism>
<dbReference type="VEuPathDB" id="FungiDB:AB675_11381"/>
<dbReference type="GeneID" id="28732102"/>
<dbReference type="RefSeq" id="XP_017999837.1">
    <property type="nucleotide sequence ID" value="XM_018140222.1"/>
</dbReference>
<dbReference type="Gene3D" id="3.40.50.150">
    <property type="entry name" value="Vaccinia Virus protein VP39"/>
    <property type="match status" value="1"/>
</dbReference>
<dbReference type="OrthoDB" id="6329284at2759"/>
<dbReference type="Proteomes" id="UP000038010">
    <property type="component" value="Unassembled WGS sequence"/>
</dbReference>